<evidence type="ECO:0000256" key="4">
    <source>
        <dbReference type="ARBA" id="ARBA00023186"/>
    </source>
</evidence>
<feature type="compositionally biased region" description="Polar residues" evidence="7">
    <location>
        <begin position="502"/>
        <end position="520"/>
    </location>
</feature>
<dbReference type="InterPro" id="IPR013873">
    <property type="entry name" value="Cdc37_C"/>
</dbReference>
<evidence type="ECO:0000256" key="1">
    <source>
        <dbReference type="ARBA" id="ARBA00004496"/>
    </source>
</evidence>
<protein>
    <recommendedName>
        <fullName evidence="5">Hsp90 chaperone protein kinase-targeting subunit</fullName>
    </recommendedName>
</protein>
<dbReference type="GO" id="GO:0051082">
    <property type="term" value="F:unfolded protein binding"/>
    <property type="evidence" value="ECO:0007669"/>
    <property type="project" value="TreeGrafter"/>
</dbReference>
<evidence type="ECO:0000313" key="12">
    <source>
        <dbReference type="Proteomes" id="UP001306508"/>
    </source>
</evidence>
<dbReference type="GO" id="GO:0050821">
    <property type="term" value="P:protein stabilization"/>
    <property type="evidence" value="ECO:0007669"/>
    <property type="project" value="TreeGrafter"/>
</dbReference>
<dbReference type="PANTHER" id="PTHR12800:SF4">
    <property type="entry name" value="HSP90 CO-CHAPERONE CDC37"/>
    <property type="match status" value="1"/>
</dbReference>
<dbReference type="GO" id="GO:0019901">
    <property type="term" value="F:protein kinase binding"/>
    <property type="evidence" value="ECO:0007669"/>
    <property type="project" value="InterPro"/>
</dbReference>
<evidence type="ECO:0000256" key="7">
    <source>
        <dbReference type="SAM" id="MobiDB-lite"/>
    </source>
</evidence>
<dbReference type="Pfam" id="PF08564">
    <property type="entry name" value="CDC37_C"/>
    <property type="match status" value="1"/>
</dbReference>
<proteinExistence type="inferred from homology"/>
<dbReference type="Gene3D" id="1.20.58.610">
    <property type="entry name" value="Cdc37, Hsp90 binding domain"/>
    <property type="match status" value="1"/>
</dbReference>
<dbReference type="SUPFAM" id="SSF101391">
    <property type="entry name" value="Hsp90 co-chaperone CDC37"/>
    <property type="match status" value="1"/>
</dbReference>
<dbReference type="SMART" id="SM01071">
    <property type="entry name" value="CDC37_N"/>
    <property type="match status" value="1"/>
</dbReference>
<dbReference type="SMART" id="SM01070">
    <property type="entry name" value="CDC37_M"/>
    <property type="match status" value="1"/>
</dbReference>
<feature type="coiled-coil region" evidence="6">
    <location>
        <begin position="187"/>
        <end position="214"/>
    </location>
</feature>
<feature type="domain" description="Cdc37 C-terminal" evidence="8">
    <location>
        <begin position="413"/>
        <end position="515"/>
    </location>
</feature>
<keyword evidence="3" id="KW-0963">Cytoplasm</keyword>
<comment type="subcellular location">
    <subcellularLocation>
        <location evidence="1">Cytoplasm</location>
    </subcellularLocation>
</comment>
<dbReference type="InterPro" id="IPR013874">
    <property type="entry name" value="Cdc37_Hsp90-bd"/>
</dbReference>
<comment type="similarity">
    <text evidence="2">Belongs to the CDC37 family.</text>
</comment>
<dbReference type="GO" id="GO:0005737">
    <property type="term" value="C:cytoplasm"/>
    <property type="evidence" value="ECO:0007669"/>
    <property type="project" value="UniProtKB-SubCell"/>
</dbReference>
<dbReference type="PANTHER" id="PTHR12800">
    <property type="entry name" value="CDC37-RELATED"/>
    <property type="match status" value="1"/>
</dbReference>
<dbReference type="GO" id="GO:0031072">
    <property type="term" value="F:heat shock protein binding"/>
    <property type="evidence" value="ECO:0007669"/>
    <property type="project" value="TreeGrafter"/>
</dbReference>
<accession>A0AAN7ZYC0</accession>
<dbReference type="InterPro" id="IPR038189">
    <property type="entry name" value="Cdc37_Hsp90-bd_sf"/>
</dbReference>
<evidence type="ECO:0000256" key="2">
    <source>
        <dbReference type="ARBA" id="ARBA00006222"/>
    </source>
</evidence>
<keyword evidence="6" id="KW-0175">Coiled coil</keyword>
<evidence type="ECO:0000259" key="9">
    <source>
        <dbReference type="SMART" id="SM01070"/>
    </source>
</evidence>
<feature type="region of interest" description="Disordered" evidence="7">
    <location>
        <begin position="493"/>
        <end position="520"/>
    </location>
</feature>
<evidence type="ECO:0000256" key="6">
    <source>
        <dbReference type="SAM" id="Coils"/>
    </source>
</evidence>
<feature type="domain" description="Cdc37 Hsp90 binding" evidence="9">
    <location>
        <begin position="217"/>
        <end position="397"/>
    </location>
</feature>
<dbReference type="GO" id="GO:0006457">
    <property type="term" value="P:protein folding"/>
    <property type="evidence" value="ECO:0007669"/>
    <property type="project" value="TreeGrafter"/>
</dbReference>
<dbReference type="InterPro" id="IPR013855">
    <property type="entry name" value="Cdc37_N_dom"/>
</dbReference>
<dbReference type="Pfam" id="PF08565">
    <property type="entry name" value="CDC37_M"/>
    <property type="match status" value="1"/>
</dbReference>
<dbReference type="InterPro" id="IPR004918">
    <property type="entry name" value="Cdc37"/>
</dbReference>
<keyword evidence="4" id="KW-0143">Chaperone</keyword>
<evidence type="ECO:0000256" key="5">
    <source>
        <dbReference type="ARBA" id="ARBA00031396"/>
    </source>
</evidence>
<dbReference type="Proteomes" id="UP001306508">
    <property type="component" value="Unassembled WGS sequence"/>
</dbReference>
<evidence type="ECO:0000256" key="3">
    <source>
        <dbReference type="ARBA" id="ARBA00022490"/>
    </source>
</evidence>
<evidence type="ECO:0000259" key="8">
    <source>
        <dbReference type="SMART" id="SM01069"/>
    </source>
</evidence>
<evidence type="ECO:0000259" key="10">
    <source>
        <dbReference type="SMART" id="SM01071"/>
    </source>
</evidence>
<organism evidence="11 12">
    <name type="scientific">Arxiozyma heterogenica</name>
    <dbReference type="NCBI Taxonomy" id="278026"/>
    <lineage>
        <taxon>Eukaryota</taxon>
        <taxon>Fungi</taxon>
        <taxon>Dikarya</taxon>
        <taxon>Ascomycota</taxon>
        <taxon>Saccharomycotina</taxon>
        <taxon>Saccharomycetes</taxon>
        <taxon>Saccharomycetales</taxon>
        <taxon>Saccharomycetaceae</taxon>
        <taxon>Arxiozyma</taxon>
    </lineage>
</organism>
<dbReference type="SMART" id="SM01069">
    <property type="entry name" value="CDC37_C"/>
    <property type="match status" value="1"/>
</dbReference>
<dbReference type="GO" id="GO:0051087">
    <property type="term" value="F:protein-folding chaperone binding"/>
    <property type="evidence" value="ECO:0007669"/>
    <property type="project" value="TreeGrafter"/>
</dbReference>
<dbReference type="AlphaFoldDB" id="A0AAN7ZYC0"/>
<keyword evidence="12" id="KW-1185">Reference proteome</keyword>
<comment type="caution">
    <text evidence="11">The sequence shown here is derived from an EMBL/GenBank/DDBJ whole genome shotgun (WGS) entry which is preliminary data.</text>
</comment>
<reference evidence="12" key="1">
    <citation type="submission" date="2023-07" db="EMBL/GenBank/DDBJ databases">
        <title>A draft genome of Kazachstania heterogenica Y-27499.</title>
        <authorList>
            <person name="Donic C."/>
            <person name="Kralova J.S."/>
            <person name="Fidel L."/>
            <person name="Ben-Dor S."/>
            <person name="Jung S."/>
        </authorList>
    </citation>
    <scope>NUCLEOTIDE SEQUENCE [LARGE SCALE GENOMIC DNA]</scope>
    <source>
        <strain evidence="12">Y27499</strain>
    </source>
</reference>
<gene>
    <name evidence="11" type="ORF">RI543_001983</name>
</gene>
<dbReference type="EMBL" id="JAWIZZ010000040">
    <property type="protein sequence ID" value="KAK5780856.1"/>
    <property type="molecule type" value="Genomic_DNA"/>
</dbReference>
<dbReference type="Pfam" id="PF03234">
    <property type="entry name" value="CDC37_N"/>
    <property type="match status" value="1"/>
</dbReference>
<feature type="domain" description="Cdc37 N-terminal" evidence="10">
    <location>
        <begin position="2"/>
        <end position="183"/>
    </location>
</feature>
<name>A0AAN7ZYC0_9SACH</name>
<evidence type="ECO:0000313" key="11">
    <source>
        <dbReference type="EMBL" id="KAK5780856.1"/>
    </source>
</evidence>
<sequence>MPIDYSKWDKIELSDDSDIEVHPNVDKRSFIRWKQQSIHQKREERNRDIKNLETQLKMYHQLNKRVDKLIQLLPVDQFNDLDRITKFLNSNFDKSEKCVGENVDPDIGTYNEMVEDLFDQLKHDIKKDGLDPNDSELIKKYFLKHREKIDKVTEEVLQKLTQLYKEKNEHISSEDIHIGFDSSFINKSSVEEDAKTLQNTLKNLEMNKSNKNDISNNNDTAKTNPILDNDIVKLYKQFIDYGTSEDNIGKLHPLTEEFGLKISTDECEKSESFLLKHMEILSEQQKDALMMKAFEYELSNDTKMTYQIVHQAEIMSYIIELYQLKKIPFLNVDEMEKVIKMFFGKVLLINGGGNGVDTRGKDTFLDSVKTKYNHIKERCKIIQQENADGEAGDEEANAIIQLRSLDDSTELAITLPDFGSSDPNEVRRCKAFSKIPLKMQEAIKTGNLDNVNAVFEEYSYEEGEKMLELFDEAEVVGVKALLEDEKDFEQLKQDYQSEKSDATNNEQTKETTVNTADIVD</sequence>